<protein>
    <recommendedName>
        <fullName evidence="4">CheB-type methylesterase domain-containing protein</fullName>
    </recommendedName>
</protein>
<evidence type="ECO:0000313" key="2">
    <source>
        <dbReference type="EMBL" id="MQS34357.1"/>
    </source>
</evidence>
<proteinExistence type="predicted"/>
<feature type="region of interest" description="Disordered" evidence="1">
    <location>
        <begin position="1"/>
        <end position="27"/>
    </location>
</feature>
<evidence type="ECO:0000256" key="1">
    <source>
        <dbReference type="SAM" id="MobiDB-lite"/>
    </source>
</evidence>
<keyword evidence="3" id="KW-1185">Reference proteome</keyword>
<dbReference type="EMBL" id="VDEQ01000012">
    <property type="protein sequence ID" value="MQS34357.1"/>
    <property type="molecule type" value="Genomic_DNA"/>
</dbReference>
<evidence type="ECO:0008006" key="4">
    <source>
        <dbReference type="Google" id="ProtNLM"/>
    </source>
</evidence>
<organism evidence="2 3">
    <name type="scientific">Streptomyces katsurahamanus</name>
    <dbReference type="NCBI Taxonomy" id="2577098"/>
    <lineage>
        <taxon>Bacteria</taxon>
        <taxon>Bacillati</taxon>
        <taxon>Actinomycetota</taxon>
        <taxon>Actinomycetes</taxon>
        <taxon>Kitasatosporales</taxon>
        <taxon>Streptomycetaceae</taxon>
        <taxon>Streptomyces</taxon>
    </lineage>
</organism>
<accession>A0ABW9NM23</accession>
<evidence type="ECO:0000313" key="3">
    <source>
        <dbReference type="Proteomes" id="UP000460558"/>
    </source>
</evidence>
<dbReference type="Proteomes" id="UP000460558">
    <property type="component" value="Unassembled WGS sequence"/>
</dbReference>
<name>A0ABW9NM23_9ACTN</name>
<comment type="caution">
    <text evidence="2">The sequence shown here is derived from an EMBL/GenBank/DDBJ whole genome shotgun (WGS) entry which is preliminary data.</text>
</comment>
<reference evidence="2 3" key="1">
    <citation type="submission" date="2019-06" db="EMBL/GenBank/DDBJ databases">
        <title>Comparative genomics and metabolomics analyses of clavulanic acid producing Streptomyces species provides insight into specialized metabolism and evolution of beta-lactam biosynthetic gene clusters.</title>
        <authorList>
            <person name="Moore M.A."/>
            <person name="Cruz-Morales P."/>
            <person name="Barona Gomez F."/>
            <person name="Kapil T."/>
        </authorList>
    </citation>
    <scope>NUCLEOTIDE SEQUENCE [LARGE SCALE GENOMIC DNA]</scope>
    <source>
        <strain evidence="2 3">T-272</strain>
    </source>
</reference>
<gene>
    <name evidence="2" type="ORF">FFZ77_01570</name>
</gene>
<sequence length="78" mass="8237">MARARSRRGDHGRIVQLPDGENHSTPEAPGAIIFHMPRYAFPAAHSAVADAPKKAAVLLASDHVAAFCPARSHSGARS</sequence>